<feature type="transmembrane region" description="Helical" evidence="1">
    <location>
        <begin position="26"/>
        <end position="45"/>
    </location>
</feature>
<keyword evidence="1" id="KW-1133">Transmembrane helix</keyword>
<keyword evidence="1" id="KW-0812">Transmembrane</keyword>
<proteinExistence type="predicted"/>
<keyword evidence="1" id="KW-0472">Membrane</keyword>
<dbReference type="VEuPathDB" id="FungiDB:ASPFODRAFT_43874"/>
<dbReference type="Proteomes" id="UP000184063">
    <property type="component" value="Unassembled WGS sequence"/>
</dbReference>
<accession>A0A1M3TNJ3</accession>
<evidence type="ECO:0000256" key="1">
    <source>
        <dbReference type="SAM" id="Phobius"/>
    </source>
</evidence>
<protein>
    <submittedName>
        <fullName evidence="2">Uncharacterized protein</fullName>
    </submittedName>
</protein>
<name>A0A1M3TNJ3_ASPLC</name>
<organism evidence="2 3">
    <name type="scientific">Aspergillus luchuensis (strain CBS 106.47)</name>
    <dbReference type="NCBI Taxonomy" id="1137211"/>
    <lineage>
        <taxon>Eukaryota</taxon>
        <taxon>Fungi</taxon>
        <taxon>Dikarya</taxon>
        <taxon>Ascomycota</taxon>
        <taxon>Pezizomycotina</taxon>
        <taxon>Eurotiomycetes</taxon>
        <taxon>Eurotiomycetidae</taxon>
        <taxon>Eurotiales</taxon>
        <taxon>Aspergillaceae</taxon>
        <taxon>Aspergillus</taxon>
        <taxon>Aspergillus subgen. Circumdati</taxon>
    </lineage>
</organism>
<sequence>MVSLCVWISPLGDRCMHHLQEDPDPYFTYIITILFLFYPLAVGYYSSQRCIM</sequence>
<reference evidence="3" key="1">
    <citation type="journal article" date="2017" name="Genome Biol.">
        <title>Comparative genomics reveals high biological diversity and specific adaptations in the industrially and medically important fungal genus Aspergillus.</title>
        <authorList>
            <person name="de Vries R.P."/>
            <person name="Riley R."/>
            <person name="Wiebenga A."/>
            <person name="Aguilar-Osorio G."/>
            <person name="Amillis S."/>
            <person name="Uchima C.A."/>
            <person name="Anderluh G."/>
            <person name="Asadollahi M."/>
            <person name="Askin M."/>
            <person name="Barry K."/>
            <person name="Battaglia E."/>
            <person name="Bayram O."/>
            <person name="Benocci T."/>
            <person name="Braus-Stromeyer S.A."/>
            <person name="Caldana C."/>
            <person name="Canovas D."/>
            <person name="Cerqueira G.C."/>
            <person name="Chen F."/>
            <person name="Chen W."/>
            <person name="Choi C."/>
            <person name="Clum A."/>
            <person name="Dos Santos R.A."/>
            <person name="Damasio A.R."/>
            <person name="Diallinas G."/>
            <person name="Emri T."/>
            <person name="Fekete E."/>
            <person name="Flipphi M."/>
            <person name="Freyberg S."/>
            <person name="Gallo A."/>
            <person name="Gournas C."/>
            <person name="Habgood R."/>
            <person name="Hainaut M."/>
            <person name="Harispe M.L."/>
            <person name="Henrissat B."/>
            <person name="Hilden K.S."/>
            <person name="Hope R."/>
            <person name="Hossain A."/>
            <person name="Karabika E."/>
            <person name="Karaffa L."/>
            <person name="Karanyi Z."/>
            <person name="Krasevec N."/>
            <person name="Kuo A."/>
            <person name="Kusch H."/>
            <person name="LaButti K."/>
            <person name="Lagendijk E.L."/>
            <person name="Lapidus A."/>
            <person name="Levasseur A."/>
            <person name="Lindquist E."/>
            <person name="Lipzen A."/>
            <person name="Logrieco A.F."/>
            <person name="MacCabe A."/>
            <person name="Maekelae M.R."/>
            <person name="Malavazi I."/>
            <person name="Melin P."/>
            <person name="Meyer V."/>
            <person name="Mielnichuk N."/>
            <person name="Miskei M."/>
            <person name="Molnar A.P."/>
            <person name="Mule G."/>
            <person name="Ngan C.Y."/>
            <person name="Orejas M."/>
            <person name="Orosz E."/>
            <person name="Ouedraogo J.P."/>
            <person name="Overkamp K.M."/>
            <person name="Park H.-S."/>
            <person name="Perrone G."/>
            <person name="Piumi F."/>
            <person name="Punt P.J."/>
            <person name="Ram A.F."/>
            <person name="Ramon A."/>
            <person name="Rauscher S."/>
            <person name="Record E."/>
            <person name="Riano-Pachon D.M."/>
            <person name="Robert V."/>
            <person name="Roehrig J."/>
            <person name="Ruller R."/>
            <person name="Salamov A."/>
            <person name="Salih N.S."/>
            <person name="Samson R.A."/>
            <person name="Sandor E."/>
            <person name="Sanguinetti M."/>
            <person name="Schuetze T."/>
            <person name="Sepcic K."/>
            <person name="Shelest E."/>
            <person name="Sherlock G."/>
            <person name="Sophianopoulou V."/>
            <person name="Squina F.M."/>
            <person name="Sun H."/>
            <person name="Susca A."/>
            <person name="Todd R.B."/>
            <person name="Tsang A."/>
            <person name="Unkles S.E."/>
            <person name="van de Wiele N."/>
            <person name="van Rossen-Uffink D."/>
            <person name="Oliveira J.V."/>
            <person name="Vesth T.C."/>
            <person name="Visser J."/>
            <person name="Yu J.-H."/>
            <person name="Zhou M."/>
            <person name="Andersen M.R."/>
            <person name="Archer D.B."/>
            <person name="Baker S.E."/>
            <person name="Benoit I."/>
            <person name="Brakhage A.A."/>
            <person name="Braus G.H."/>
            <person name="Fischer R."/>
            <person name="Frisvad J.C."/>
            <person name="Goldman G.H."/>
            <person name="Houbraken J."/>
            <person name="Oakley B."/>
            <person name="Pocsi I."/>
            <person name="Scazzocchio C."/>
            <person name="Seiboth B."/>
            <person name="vanKuyk P.A."/>
            <person name="Wortman J."/>
            <person name="Dyer P.S."/>
            <person name="Grigoriev I.V."/>
        </authorList>
    </citation>
    <scope>NUCLEOTIDE SEQUENCE [LARGE SCALE GENOMIC DNA]</scope>
    <source>
        <strain evidence="3">CBS 106.47</strain>
    </source>
</reference>
<evidence type="ECO:0000313" key="2">
    <source>
        <dbReference type="EMBL" id="OJZ88231.1"/>
    </source>
</evidence>
<dbReference type="EMBL" id="KV878239">
    <property type="protein sequence ID" value="OJZ88231.1"/>
    <property type="molecule type" value="Genomic_DNA"/>
</dbReference>
<evidence type="ECO:0000313" key="3">
    <source>
        <dbReference type="Proteomes" id="UP000184063"/>
    </source>
</evidence>
<gene>
    <name evidence="2" type="ORF">ASPFODRAFT_43874</name>
</gene>
<dbReference type="AlphaFoldDB" id="A0A1M3TNJ3"/>